<organism evidence="1 2">
    <name type="scientific">Violaceomyces palustris</name>
    <dbReference type="NCBI Taxonomy" id="1673888"/>
    <lineage>
        <taxon>Eukaryota</taxon>
        <taxon>Fungi</taxon>
        <taxon>Dikarya</taxon>
        <taxon>Basidiomycota</taxon>
        <taxon>Ustilaginomycotina</taxon>
        <taxon>Ustilaginomycetes</taxon>
        <taxon>Violaceomycetales</taxon>
        <taxon>Violaceomycetaceae</taxon>
        <taxon>Violaceomyces</taxon>
    </lineage>
</organism>
<dbReference type="Proteomes" id="UP000245626">
    <property type="component" value="Unassembled WGS sequence"/>
</dbReference>
<evidence type="ECO:0000313" key="2">
    <source>
        <dbReference type="Proteomes" id="UP000245626"/>
    </source>
</evidence>
<keyword evidence="2" id="KW-1185">Reference proteome</keyword>
<sequence length="891" mass="96709">MDPSSSLSSSPLAVTSRHNRRSQQTHIRSLFLGDSDLEFDSDSDADGDVETCFGHSLVEIDSEEHHRAKRLRTGPQLCGVSTFSAFPPSSPPTPSSSSSQSSIPGHNSQPKVGKKLSKVPTTPTRGAGKENFLVKGTVTPSRADAFFLRRSKIRKGNPDPKSDPFSAPTSSSPIVKADKGDHLVKTLHSNGLATPPPSSPVAFSSTPSPSSSSLSQTKCQSLSPGNTHISPSKRSYLLSSPPKSTSFLPPLPLAVRHLVSGGPSQRISDPSSVQDRLWNMRTRTSMYGDRIGTISYRPRINLNPHFETFVSLPRDVYRLPLATSRVAGEQGGDAESESYAYPFCSSYSYSSRSVNPSAQWLAVGDDQGRISILNTLQNQDPSAESYFSHPVWSVTPEDCPGSIFEVSWRFDDRVILSGSSDYLVKSWDVEYQKPLDVFQGHRGSPRVIVWDPTTSGDGCGNIFASAGRDGAIHLWDTRVSQRSPRWRDEAGMGERLSSYQDEGEGTSGGNGEASTESKRPVLSLWSAHTSVTANGNSSRRSRNAASNNRSGPNTDANGPMGRRRKGLAQPKGVTALSYLQDGVGHRLISGGCENAVLKCWDLRNWSSGSGSKSDAGSRAGKGGQAFEEVDVPSRGSDQEPTKRKKVAAGKGKTFSSPSARWDPMLSRPEPIGTSWDLSMSDDFNRRPHGISSMVTTRDRVFTSCTDGRIYPLPLTRLTQGAASTQESCDQTISHSLETLTPLFDSVQKQNTLYTKLAILDDRFLAMGCNTGQAVVWDVENPIRLRALEEEEEHDQEEEIEYRMAQETGCGVAIPSRGSQKKRNKNTGLGPHRNDLRPVILTGGHVKNCEINSVSWANGPFGPTLATVGDDAVIRTWCSDRLARSHFSSSSS</sequence>
<reference evidence="1 2" key="1">
    <citation type="journal article" date="2018" name="Mol. Biol. Evol.">
        <title>Broad Genomic Sampling Reveals a Smut Pathogenic Ancestry of the Fungal Clade Ustilaginomycotina.</title>
        <authorList>
            <person name="Kijpornyongpan T."/>
            <person name="Mondo S.J."/>
            <person name="Barry K."/>
            <person name="Sandor L."/>
            <person name="Lee J."/>
            <person name="Lipzen A."/>
            <person name="Pangilinan J."/>
            <person name="LaButti K."/>
            <person name="Hainaut M."/>
            <person name="Henrissat B."/>
            <person name="Grigoriev I.V."/>
            <person name="Spatafora J.W."/>
            <person name="Aime M.C."/>
        </authorList>
    </citation>
    <scope>NUCLEOTIDE SEQUENCE [LARGE SCALE GENOMIC DNA]</scope>
    <source>
        <strain evidence="1 2">SA 807</strain>
    </source>
</reference>
<proteinExistence type="predicted"/>
<name>A0ACD0NSN3_9BASI</name>
<dbReference type="EMBL" id="KZ820146">
    <property type="protein sequence ID" value="PWN48762.1"/>
    <property type="molecule type" value="Genomic_DNA"/>
</dbReference>
<gene>
    <name evidence="1" type="ORF">IE53DRAFT_389030</name>
</gene>
<protein>
    <submittedName>
        <fullName evidence="1">WD40 repeat-like protein</fullName>
    </submittedName>
</protein>
<accession>A0ACD0NSN3</accession>
<evidence type="ECO:0000313" key="1">
    <source>
        <dbReference type="EMBL" id="PWN48762.1"/>
    </source>
</evidence>